<organism evidence="3">
    <name type="scientific">Brachypodium distachyon</name>
    <name type="common">Purple false brome</name>
    <name type="synonym">Trachynia distachya</name>
    <dbReference type="NCBI Taxonomy" id="15368"/>
    <lineage>
        <taxon>Eukaryota</taxon>
        <taxon>Viridiplantae</taxon>
        <taxon>Streptophyta</taxon>
        <taxon>Embryophyta</taxon>
        <taxon>Tracheophyta</taxon>
        <taxon>Spermatophyta</taxon>
        <taxon>Magnoliopsida</taxon>
        <taxon>Liliopsida</taxon>
        <taxon>Poales</taxon>
        <taxon>Poaceae</taxon>
        <taxon>BOP clade</taxon>
        <taxon>Pooideae</taxon>
        <taxon>Stipodae</taxon>
        <taxon>Brachypodieae</taxon>
        <taxon>Brachypodium</taxon>
    </lineage>
</organism>
<feature type="region of interest" description="Disordered" evidence="1">
    <location>
        <begin position="492"/>
        <end position="557"/>
    </location>
</feature>
<protein>
    <recommendedName>
        <fullName evidence="2">BRCT domain-containing protein</fullName>
    </recommendedName>
</protein>
<sequence>MSTCGYHSPLFSEDNTWLPQWLQPHRQPTVGEHRRDSDGISSPPCENCVYIGDPVQEQQHCHNAMANAGGYSGLRLHLSGDEDTPAASIRTGREVRPFSLHLSSESTAQLSSARANVVPQIINSGTCSGSLEGSYVDGQGQEIKAVPQYQLEAKGFKDDKLLEVCRVPSKDIIKPLGARRHQLSGGKVDVQKLRNVDANDAVELSIAASEAILIAEMIINDCQPDKLAAAALESALHVKEARKQYCLEETEHDCGSFENDLDERDWLAELDEVEMLDAFEDVGLSTVQTACSSQGYNTIDIKRHISQPSCAPRDMEERISDICSSWEQNTKWHSQDANTYDHVPDSLANNNNSAGNLPNESTPGCDSVKQPAIGSFGTPVRGQSIIKECGRVVEETNVGGGTRKHIRTSFISESMDTTNECSPAPRARSIEMVASSRASFPRKTEGFYEENQSAESCYQVVCSSLSLGDPLCSFVPCSISCNEVSLSQAPECKQRNGDQGETIYPKESLKKDLDLEADPSSSPLDKAPESVNPSYVPLDKAPESADPSYVPLDKTPESGPWRRRIYSSLRHFSTSEPISDILGGSTTHNDIDAAVCQKKRGTPITLNKKIQRVQASNQFIENNAEAGSSKEFSLVQKKSSHAQDKDEHQSREKYVPSEVCPQSTCLNVGKRDLKRKGAQLLNPKLSTRQTKSRRFKSRFSWSDSRTADMLEPREYIDKKEAIFHGLEFLLTGLQSHKEKEIESAIRKFGGCILSKVPPCTFDKRSKLAEFARWKPPVVLSSKKVSTAKFLYGCATDSWILNPNWLFDSIEAGVLLPPGKYLIRQRHAVKESLTFGQSVHLRNDRLVFRGVGFLIHGKISFCSKFSNIIKHGGGQVFVSLEGLIRSLKDRSSSHGIILVANEASASRHLSHCGMEHDIKTVPASWIISSLFSGKLNPLKKDRCASFRRIKMPSFQPRHGAFDMSQEI</sequence>
<feature type="compositionally biased region" description="Low complexity" evidence="1">
    <location>
        <begin position="346"/>
        <end position="359"/>
    </location>
</feature>
<proteinExistence type="predicted"/>
<dbReference type="Gramene" id="KQK12531">
    <property type="protein sequence ID" value="KQK12531"/>
    <property type="gene ID" value="BRADI_1g04292v3"/>
</dbReference>
<dbReference type="OMA" id="CVNCAFI"/>
<dbReference type="InterPro" id="IPR036420">
    <property type="entry name" value="BRCT_dom_sf"/>
</dbReference>
<dbReference type="GO" id="GO:0042393">
    <property type="term" value="F:histone binding"/>
    <property type="evidence" value="ECO:0000318"/>
    <property type="project" value="GO_Central"/>
</dbReference>
<dbReference type="KEGG" id="bdi:100844410"/>
<feature type="region of interest" description="Disordered" evidence="1">
    <location>
        <begin position="630"/>
        <end position="654"/>
    </location>
</feature>
<feature type="region of interest" description="Disordered" evidence="1">
    <location>
        <begin position="336"/>
        <end position="370"/>
    </location>
</feature>
<accession>I1GLR9</accession>
<evidence type="ECO:0000313" key="5">
    <source>
        <dbReference type="Proteomes" id="UP000008810"/>
    </source>
</evidence>
<dbReference type="RefSeq" id="XP_010227905.1">
    <property type="nucleotide sequence ID" value="XM_010229603.3"/>
</dbReference>
<dbReference type="GeneID" id="100844410"/>
<dbReference type="PROSITE" id="PS50172">
    <property type="entry name" value="BRCT"/>
    <property type="match status" value="2"/>
</dbReference>
<dbReference type="SUPFAM" id="SSF52113">
    <property type="entry name" value="BRCT domain"/>
    <property type="match status" value="2"/>
</dbReference>
<dbReference type="HOGENOM" id="CLU_011089_0_0_1"/>
<feature type="compositionally biased region" description="Basic and acidic residues" evidence="1">
    <location>
        <begin position="641"/>
        <end position="654"/>
    </location>
</feature>
<dbReference type="OrthoDB" id="646980at2759"/>
<dbReference type="InterPro" id="IPR001357">
    <property type="entry name" value="BRCT_dom"/>
</dbReference>
<dbReference type="FunFam" id="3.40.50.10190:FF:000090">
    <property type="entry name" value="BRCA1 C Terminus domain containing protein expressed"/>
    <property type="match status" value="1"/>
</dbReference>
<dbReference type="InterPro" id="IPR047252">
    <property type="entry name" value="TP53BP1-like"/>
</dbReference>
<reference evidence="4" key="3">
    <citation type="submission" date="2018-08" db="UniProtKB">
        <authorList>
            <consortium name="EnsemblPlants"/>
        </authorList>
    </citation>
    <scope>IDENTIFICATION</scope>
    <source>
        <strain evidence="4">cv. Bd21</strain>
    </source>
</reference>
<dbReference type="ExpressionAtlas" id="I1GLR9">
    <property type="expression patterns" value="baseline"/>
</dbReference>
<evidence type="ECO:0000256" key="1">
    <source>
        <dbReference type="SAM" id="MobiDB-lite"/>
    </source>
</evidence>
<dbReference type="PANTHER" id="PTHR15321:SF3">
    <property type="entry name" value="TP53-BINDING PROTEIN 1"/>
    <property type="match status" value="1"/>
</dbReference>
<dbReference type="STRING" id="15368.I1GLR9"/>
<evidence type="ECO:0000259" key="2">
    <source>
        <dbReference type="PROSITE" id="PS50172"/>
    </source>
</evidence>
<name>I1GLR9_BRADI</name>
<dbReference type="PANTHER" id="PTHR15321">
    <property type="entry name" value="TUMOR SUPPRESSOR P53-BINDING PROTEIN 1"/>
    <property type="match status" value="1"/>
</dbReference>
<feature type="domain" description="BRCT" evidence="2">
    <location>
        <begin position="718"/>
        <end position="822"/>
    </location>
</feature>
<dbReference type="SMART" id="SM00292">
    <property type="entry name" value="BRCT"/>
    <property type="match status" value="2"/>
</dbReference>
<dbReference type="EMBL" id="CM000880">
    <property type="protein sequence ID" value="KQK12531.1"/>
    <property type="molecule type" value="Genomic_DNA"/>
</dbReference>
<keyword evidence="5" id="KW-1185">Reference proteome</keyword>
<feature type="domain" description="BRCT" evidence="2">
    <location>
        <begin position="842"/>
        <end position="934"/>
    </location>
</feature>
<dbReference type="Proteomes" id="UP000008810">
    <property type="component" value="Chromosome 1"/>
</dbReference>
<reference evidence="3" key="2">
    <citation type="submission" date="2017-06" db="EMBL/GenBank/DDBJ databases">
        <title>WGS assembly of Brachypodium distachyon.</title>
        <authorList>
            <consortium name="The International Brachypodium Initiative"/>
            <person name="Lucas S."/>
            <person name="Harmon-Smith M."/>
            <person name="Lail K."/>
            <person name="Tice H."/>
            <person name="Grimwood J."/>
            <person name="Bruce D."/>
            <person name="Barry K."/>
            <person name="Shu S."/>
            <person name="Lindquist E."/>
            <person name="Wang M."/>
            <person name="Pitluck S."/>
            <person name="Vogel J.P."/>
            <person name="Garvin D.F."/>
            <person name="Mockler T.C."/>
            <person name="Schmutz J."/>
            <person name="Rokhsar D."/>
            <person name="Bevan M.W."/>
        </authorList>
    </citation>
    <scope>NUCLEOTIDE SEQUENCE</scope>
    <source>
        <strain evidence="3">Bd21</strain>
    </source>
</reference>
<dbReference type="Gene3D" id="3.40.50.10190">
    <property type="entry name" value="BRCT domain"/>
    <property type="match status" value="2"/>
</dbReference>
<dbReference type="eggNOG" id="ENOG502RDA7">
    <property type="taxonomic scope" value="Eukaryota"/>
</dbReference>
<dbReference type="GO" id="GO:0005634">
    <property type="term" value="C:nucleus"/>
    <property type="evidence" value="ECO:0000318"/>
    <property type="project" value="GO_Central"/>
</dbReference>
<reference evidence="3 4" key="1">
    <citation type="journal article" date="2010" name="Nature">
        <title>Genome sequencing and analysis of the model grass Brachypodium distachyon.</title>
        <authorList>
            <consortium name="International Brachypodium Initiative"/>
        </authorList>
    </citation>
    <scope>NUCLEOTIDE SEQUENCE [LARGE SCALE GENOMIC DNA]</scope>
    <source>
        <strain evidence="3 4">Bd21</strain>
    </source>
</reference>
<dbReference type="AlphaFoldDB" id="I1GLR9"/>
<dbReference type="FunCoup" id="I1GLR9">
    <property type="interactions" value="366"/>
</dbReference>
<evidence type="ECO:0000313" key="4">
    <source>
        <dbReference type="EnsemblPlants" id="KQK12531"/>
    </source>
</evidence>
<dbReference type="FunFam" id="3.40.50.10190:FF:000081">
    <property type="entry name" value="BRCA1 C Terminus domain containing protein expressed"/>
    <property type="match status" value="1"/>
</dbReference>
<evidence type="ECO:0000313" key="3">
    <source>
        <dbReference type="EMBL" id="KQK12531.1"/>
    </source>
</evidence>
<dbReference type="GO" id="GO:0045944">
    <property type="term" value="P:positive regulation of transcription by RNA polymerase II"/>
    <property type="evidence" value="ECO:0000318"/>
    <property type="project" value="GO_Central"/>
</dbReference>
<dbReference type="EnsemblPlants" id="KQK12531">
    <property type="protein sequence ID" value="KQK12531"/>
    <property type="gene ID" value="BRADI_1g04292v3"/>
</dbReference>
<gene>
    <name evidence="4" type="primary">LOC100844410</name>
    <name evidence="3" type="ORF">BRADI_1g04292v3</name>
</gene>
<dbReference type="GO" id="GO:0000077">
    <property type="term" value="P:DNA damage checkpoint signaling"/>
    <property type="evidence" value="ECO:0000318"/>
    <property type="project" value="GO_Central"/>
</dbReference>